<dbReference type="RefSeq" id="WP_310577025.1">
    <property type="nucleotide sequence ID" value="NZ_JAVKPK010000081.1"/>
</dbReference>
<dbReference type="NCBIfam" id="TIGR04088">
    <property type="entry name" value="cognate_SipW"/>
    <property type="match status" value="1"/>
</dbReference>
<dbReference type="InterPro" id="IPR023833">
    <property type="entry name" value="Signal_pept_SipW-depend-type"/>
</dbReference>
<accession>A0ABU2D4S2</accession>
<gene>
    <name evidence="1" type="ORF">RG963_14630</name>
</gene>
<proteinExistence type="predicted"/>
<organism evidence="1 2">
    <name type="scientific">Methanosarcina baikalica</name>
    <dbReference type="NCBI Taxonomy" id="3073890"/>
    <lineage>
        <taxon>Archaea</taxon>
        <taxon>Methanobacteriati</taxon>
        <taxon>Methanobacteriota</taxon>
        <taxon>Stenosarchaea group</taxon>
        <taxon>Methanomicrobia</taxon>
        <taxon>Methanosarcinales</taxon>
        <taxon>Methanosarcinaceae</taxon>
        <taxon>Methanosarcina</taxon>
    </lineage>
</organism>
<dbReference type="Proteomes" id="UP001246244">
    <property type="component" value="Unassembled WGS sequence"/>
</dbReference>
<dbReference type="EMBL" id="JAVKPK010000081">
    <property type="protein sequence ID" value="MDR7666994.1"/>
    <property type="molecule type" value="Genomic_DNA"/>
</dbReference>
<evidence type="ECO:0000313" key="2">
    <source>
        <dbReference type="Proteomes" id="UP001246244"/>
    </source>
</evidence>
<comment type="caution">
    <text evidence="1">The sequence shown here is derived from an EMBL/GenBank/DDBJ whole genome shotgun (WGS) entry which is preliminary data.</text>
</comment>
<reference evidence="2" key="1">
    <citation type="submission" date="2023-07" db="EMBL/GenBank/DDBJ databases">
        <title>Whole-genome sequencing of a new Methanosarcina sp. Z-7115.</title>
        <authorList>
            <person name="Zhilina T.N."/>
            <person name="Merkel A.Y."/>
        </authorList>
    </citation>
    <scope>NUCLEOTIDE SEQUENCE [LARGE SCALE GENOMIC DNA]</scope>
    <source>
        <strain evidence="2">Z-7115</strain>
    </source>
</reference>
<evidence type="ECO:0000313" key="1">
    <source>
        <dbReference type="EMBL" id="MDR7666994.1"/>
    </source>
</evidence>
<protein>
    <submittedName>
        <fullName evidence="1">SipW-dependent-type signal peptide-containing protein</fullName>
    </submittedName>
</protein>
<sequence>MINKKVLLSILIIGTVVVMAGTVTWATLSDSKTSDDSKITAGTLFLEGQAITPFVVTNTAPGDSGTKTQPVTIGGNLPGLLKIDVNDVKVPGTANSTAPIPNTDKLGDVFLVNIKLVNNEGTLLTRVAGTTDEEYVPLNSGFSKTEIPVDSGATYKLVTAWKIDQDADNGIQGQEVSFDEVYTLNSKPGENKGDL</sequence>
<name>A0ABU2D4S2_9EURY</name>
<keyword evidence="2" id="KW-1185">Reference proteome</keyword>